<sequence>MVASVLRNITLDDSQPSGMLPYDKNCVAMTFSRLLGVGVYATINFFLQKQWIKNAKDLENDNTIELVIGKLDLQERYKKQSWATVKTGMQGMPDGRYFATNWGIEDSKAKAGHAFAIIKKGGVGVAGNNAEDTDRPYHSQISDSHLISVYGPIG</sequence>
<dbReference type="AlphaFoldDB" id="A0A317MQY9"/>
<reference evidence="1 2" key="1">
    <citation type="submission" date="2018-05" db="EMBL/GenBank/DDBJ databases">
        <title>Genomic Encyclopedia of Type Strains, Phase IV (KMG-IV): sequencing the most valuable type-strain genomes for metagenomic binning, comparative biology and taxonomic classification.</title>
        <authorList>
            <person name="Goeker M."/>
        </authorList>
    </citation>
    <scope>NUCLEOTIDE SEQUENCE [LARGE SCALE GENOMIC DNA]</scope>
    <source>
        <strain evidence="1 2">DSM 23606</strain>
    </source>
</reference>
<proteinExistence type="predicted"/>
<evidence type="ECO:0000313" key="2">
    <source>
        <dbReference type="Proteomes" id="UP000246569"/>
    </source>
</evidence>
<comment type="caution">
    <text evidence="1">The sequence shown here is derived from an EMBL/GenBank/DDBJ whole genome shotgun (WGS) entry which is preliminary data.</text>
</comment>
<dbReference type="Proteomes" id="UP000246569">
    <property type="component" value="Unassembled WGS sequence"/>
</dbReference>
<dbReference type="RefSeq" id="WP_110020115.1">
    <property type="nucleotide sequence ID" value="NZ_QGTJ01000013.1"/>
</dbReference>
<dbReference type="OrthoDB" id="9963151at2"/>
<keyword evidence="2" id="KW-1185">Reference proteome</keyword>
<name>A0A317MQY9_9GAMM</name>
<gene>
    <name evidence="1" type="ORF">C7443_11363</name>
</gene>
<accession>A0A317MQY9</accession>
<organism evidence="1 2">
    <name type="scientific">Plasticicumulans acidivorans</name>
    <dbReference type="NCBI Taxonomy" id="886464"/>
    <lineage>
        <taxon>Bacteria</taxon>
        <taxon>Pseudomonadati</taxon>
        <taxon>Pseudomonadota</taxon>
        <taxon>Gammaproteobacteria</taxon>
        <taxon>Candidatus Competibacteraceae</taxon>
        <taxon>Plasticicumulans</taxon>
    </lineage>
</organism>
<protein>
    <recommendedName>
        <fullName evidence="3">Type VI secretion system (T6SS) effector Tae4 (Amidase)</fullName>
    </recommendedName>
</protein>
<evidence type="ECO:0000313" key="1">
    <source>
        <dbReference type="EMBL" id="PWV58882.1"/>
    </source>
</evidence>
<dbReference type="EMBL" id="QGTJ01000013">
    <property type="protein sequence ID" value="PWV58882.1"/>
    <property type="molecule type" value="Genomic_DNA"/>
</dbReference>
<evidence type="ECO:0008006" key="3">
    <source>
        <dbReference type="Google" id="ProtNLM"/>
    </source>
</evidence>